<keyword evidence="1" id="KW-0238">DNA-binding</keyword>
<comment type="caution">
    <text evidence="3">The sequence shown here is derived from an EMBL/GenBank/DDBJ whole genome shotgun (WGS) entry which is preliminary data.</text>
</comment>
<dbReference type="Pfam" id="PF02899">
    <property type="entry name" value="Phage_int_SAM_1"/>
    <property type="match status" value="1"/>
</dbReference>
<evidence type="ECO:0000313" key="3">
    <source>
        <dbReference type="EMBL" id="OAQ08767.1"/>
    </source>
</evidence>
<dbReference type="GO" id="GO:0003677">
    <property type="term" value="F:DNA binding"/>
    <property type="evidence" value="ECO:0007669"/>
    <property type="project" value="UniProtKB-KW"/>
</dbReference>
<dbReference type="SUPFAM" id="SSF56349">
    <property type="entry name" value="DNA breaking-rejoining enzymes"/>
    <property type="match status" value="1"/>
</dbReference>
<dbReference type="InterPro" id="IPR011010">
    <property type="entry name" value="DNA_brk_join_enz"/>
</dbReference>
<organism evidence="3 4">
    <name type="scientific">Ligilactobacillus aviarius</name>
    <dbReference type="NCBI Taxonomy" id="1606"/>
    <lineage>
        <taxon>Bacteria</taxon>
        <taxon>Bacillati</taxon>
        <taxon>Bacillota</taxon>
        <taxon>Bacilli</taxon>
        <taxon>Lactobacillales</taxon>
        <taxon>Lactobacillaceae</taxon>
        <taxon>Ligilactobacillus</taxon>
    </lineage>
</organism>
<protein>
    <recommendedName>
        <fullName evidence="2">Integrase SAM-like N-terminal domain-containing protein</fullName>
    </recommendedName>
</protein>
<dbReference type="SUPFAM" id="SSF47823">
    <property type="entry name" value="lambda integrase-like, N-terminal domain"/>
    <property type="match status" value="1"/>
</dbReference>
<proteinExistence type="predicted"/>
<sequence length="345" mass="40793">MPVKFLTNQVIFMASLENHMQYMIRKQFNGRTRSQNKHHGAKKADYMHVYSNNSLKTHERAIHKFCSWAKENRIKRIRQINYDVIGNYCLYLQSKGYSAWTIKAGITAINHVMVGTGNWSKNDVFTASKWNKGHDAKFQTLIKRKNRGEIWNNRRQSAEQWRKENETLYENNRSLIDTARAFGLRRSELCHTSKDKPSVISNSFFENKGKLYCFVPYGKGGRPRFATCRNDMENEMRQLYQFQKAKYLPQTQNDIKKFQQVFLKKNEKTYRDNNYIYDGHVSGRLRFHIQRQEYARTRLDEEFKTKGRRNNTQRTINGIKGNETAFRAVAKDLGHGRIDVLGNYI</sequence>
<evidence type="ECO:0000256" key="1">
    <source>
        <dbReference type="ARBA" id="ARBA00023125"/>
    </source>
</evidence>
<dbReference type="InterPro" id="IPR010998">
    <property type="entry name" value="Integrase_recombinase_N"/>
</dbReference>
<reference evidence="4" key="1">
    <citation type="submission" date="2016-03" db="EMBL/GenBank/DDBJ databases">
        <authorList>
            <person name="Johnson T.J."/>
            <person name="Youmans B."/>
            <person name="Case K."/>
            <person name="Noll S."/>
        </authorList>
    </citation>
    <scope>NUCLEOTIDE SEQUENCE [LARGE SCALE GENOMIC DNA]</scope>
    <source>
        <strain evidence="4">UMNLAv8</strain>
    </source>
</reference>
<dbReference type="Proteomes" id="UP000078520">
    <property type="component" value="Unassembled WGS sequence"/>
</dbReference>
<evidence type="ECO:0000313" key="4">
    <source>
        <dbReference type="Proteomes" id="UP000078520"/>
    </source>
</evidence>
<accession>A0A179CAH7</accession>
<dbReference type="Gene3D" id="1.10.150.130">
    <property type="match status" value="1"/>
</dbReference>
<dbReference type="GO" id="GO:0015074">
    <property type="term" value="P:DNA integration"/>
    <property type="evidence" value="ECO:0007669"/>
    <property type="project" value="InterPro"/>
</dbReference>
<name>A0A179CAH7_9LACO</name>
<feature type="domain" description="Integrase SAM-like N-terminal" evidence="2">
    <location>
        <begin position="49"/>
        <end position="109"/>
    </location>
</feature>
<evidence type="ECO:0000259" key="2">
    <source>
        <dbReference type="Pfam" id="PF02899"/>
    </source>
</evidence>
<dbReference type="InterPro" id="IPR004107">
    <property type="entry name" value="Integrase_SAM-like_N"/>
</dbReference>
<dbReference type="AlphaFoldDB" id="A0A179CAH7"/>
<gene>
    <name evidence="3" type="ORF">A3O14_02580</name>
</gene>
<dbReference type="EMBL" id="LVKI01000007">
    <property type="protein sequence ID" value="OAQ08767.1"/>
    <property type="molecule type" value="Genomic_DNA"/>
</dbReference>